<organism evidence="13 14">
    <name type="scientific">Lusitaniella coriacea LEGE 07157</name>
    <dbReference type="NCBI Taxonomy" id="945747"/>
    <lineage>
        <taxon>Bacteria</taxon>
        <taxon>Bacillati</taxon>
        <taxon>Cyanobacteriota</taxon>
        <taxon>Cyanophyceae</taxon>
        <taxon>Spirulinales</taxon>
        <taxon>Lusitaniellaceae</taxon>
        <taxon>Lusitaniella</taxon>
    </lineage>
</organism>
<evidence type="ECO:0000256" key="6">
    <source>
        <dbReference type="ARBA" id="ARBA00022840"/>
    </source>
</evidence>
<dbReference type="EC" id="2.7.11.1" evidence="1"/>
<sequence length="638" mass="70923">MLNAKVNTSLIGQLLHQRYQILRVLGCGAFGQVYIAQDTLDPDQSKCVIKHYQIHPDYPHLVKANKRIFLTEAETLSRFGIHPQIPKFLGCFENRTGFYLVQEWVVGQTLNDYLFFLKTLDRVEREMEVVSLFKDVLAVLDFIHRQGLLHCDLKPNNLIRRAQDGKWVVIDFGNAQPVRRKPEEGIPVLPSKTPIAVSPSGYLAAELTIGKPYPNSDLYALGMMGIEVLTGQDPAKLQLDLEKGAIHWSYTDGDNLDLIGCGEALEAILRKMVRYNPQERYSSARDVLQVLEPLSDDSPASLNFAEAGTDILPQLPDEEEEIESALAEDVAEILDRATAEAEVLPEGFVCDTTGGIHGTEKLVRSFKSPLLGLLVSVGVVFAVANAIAITFGLQTLGDTNAADPGVQTLSEAAQAYQKGNLEDAIALAKTVPSDSFAYQESQSTIQQWKTDWERAEEKAAQIEQAFEQGEWNLVLSEAQTLPDIDFWQEKLASAIARSQQEADTEAQRLLDKAFAQARNREFTRAIANLQQISPHTALGEKIQPKLTEYRHKQQVRAKALLQQAYNLAAQRDFLGAIYFLEQISPDTSVGAIARAKLEEYGQKQRIKEKVETAIILQSQAPPTNPGELLQELPPPVLN</sequence>
<feature type="transmembrane region" description="Helical" evidence="11">
    <location>
        <begin position="370"/>
        <end position="393"/>
    </location>
</feature>
<evidence type="ECO:0000256" key="8">
    <source>
        <dbReference type="ARBA" id="ARBA00048679"/>
    </source>
</evidence>
<gene>
    <name evidence="13" type="ORF">IQ249_06600</name>
</gene>
<keyword evidence="4 9" id="KW-0547">Nucleotide-binding</keyword>
<evidence type="ECO:0000256" key="4">
    <source>
        <dbReference type="ARBA" id="ARBA00022741"/>
    </source>
</evidence>
<reference evidence="13" key="1">
    <citation type="submission" date="2020-10" db="EMBL/GenBank/DDBJ databases">
        <authorList>
            <person name="Castelo-Branco R."/>
            <person name="Eusebio N."/>
            <person name="Adriana R."/>
            <person name="Vieira A."/>
            <person name="Brugerolle De Fraissinette N."/>
            <person name="Rezende De Castro R."/>
            <person name="Schneider M.P."/>
            <person name="Vasconcelos V."/>
            <person name="Leao P.N."/>
        </authorList>
    </citation>
    <scope>NUCLEOTIDE SEQUENCE</scope>
    <source>
        <strain evidence="13">LEGE 07157</strain>
    </source>
</reference>
<dbReference type="EMBL" id="JADEWZ010000007">
    <property type="protein sequence ID" value="MBE9115564.1"/>
    <property type="molecule type" value="Genomic_DNA"/>
</dbReference>
<dbReference type="InterPro" id="IPR017441">
    <property type="entry name" value="Protein_kinase_ATP_BS"/>
</dbReference>
<name>A0A8J7J177_9CYAN</name>
<evidence type="ECO:0000256" key="10">
    <source>
        <dbReference type="SAM" id="MobiDB-lite"/>
    </source>
</evidence>
<proteinExistence type="predicted"/>
<dbReference type="SMART" id="SM00220">
    <property type="entry name" value="S_TKc"/>
    <property type="match status" value="1"/>
</dbReference>
<dbReference type="Proteomes" id="UP000654482">
    <property type="component" value="Unassembled WGS sequence"/>
</dbReference>
<evidence type="ECO:0000256" key="1">
    <source>
        <dbReference type="ARBA" id="ARBA00012513"/>
    </source>
</evidence>
<comment type="catalytic activity">
    <reaction evidence="7">
        <text>L-threonyl-[protein] + ATP = O-phospho-L-threonyl-[protein] + ADP + H(+)</text>
        <dbReference type="Rhea" id="RHEA:46608"/>
        <dbReference type="Rhea" id="RHEA-COMP:11060"/>
        <dbReference type="Rhea" id="RHEA-COMP:11605"/>
        <dbReference type="ChEBI" id="CHEBI:15378"/>
        <dbReference type="ChEBI" id="CHEBI:30013"/>
        <dbReference type="ChEBI" id="CHEBI:30616"/>
        <dbReference type="ChEBI" id="CHEBI:61977"/>
        <dbReference type="ChEBI" id="CHEBI:456216"/>
        <dbReference type="EC" id="2.7.11.1"/>
    </reaction>
</comment>
<keyword evidence="11" id="KW-1133">Transmembrane helix</keyword>
<feature type="binding site" evidence="9">
    <location>
        <position position="50"/>
    </location>
    <ligand>
        <name>ATP</name>
        <dbReference type="ChEBI" id="CHEBI:30616"/>
    </ligand>
</feature>
<feature type="region of interest" description="Disordered" evidence="10">
    <location>
        <begin position="617"/>
        <end position="638"/>
    </location>
</feature>
<evidence type="ECO:0000313" key="14">
    <source>
        <dbReference type="Proteomes" id="UP000654482"/>
    </source>
</evidence>
<keyword evidence="11" id="KW-0472">Membrane</keyword>
<dbReference type="RefSeq" id="WP_194028653.1">
    <property type="nucleotide sequence ID" value="NZ_JADEWZ010000007.1"/>
</dbReference>
<evidence type="ECO:0000259" key="12">
    <source>
        <dbReference type="PROSITE" id="PS50011"/>
    </source>
</evidence>
<dbReference type="GO" id="GO:0004674">
    <property type="term" value="F:protein serine/threonine kinase activity"/>
    <property type="evidence" value="ECO:0007669"/>
    <property type="project" value="UniProtKB-KW"/>
</dbReference>
<evidence type="ECO:0000256" key="11">
    <source>
        <dbReference type="SAM" id="Phobius"/>
    </source>
</evidence>
<dbReference type="InterPro" id="IPR011009">
    <property type="entry name" value="Kinase-like_dom_sf"/>
</dbReference>
<keyword evidence="6 9" id="KW-0067">ATP-binding</keyword>
<dbReference type="Gene3D" id="1.10.510.10">
    <property type="entry name" value="Transferase(Phosphotransferase) domain 1"/>
    <property type="match status" value="1"/>
</dbReference>
<evidence type="ECO:0000313" key="13">
    <source>
        <dbReference type="EMBL" id="MBE9115564.1"/>
    </source>
</evidence>
<comment type="caution">
    <text evidence="13">The sequence shown here is derived from an EMBL/GenBank/DDBJ whole genome shotgun (WGS) entry which is preliminary data.</text>
</comment>
<evidence type="ECO:0000256" key="5">
    <source>
        <dbReference type="ARBA" id="ARBA00022777"/>
    </source>
</evidence>
<dbReference type="SUPFAM" id="SSF56112">
    <property type="entry name" value="Protein kinase-like (PK-like)"/>
    <property type="match status" value="1"/>
</dbReference>
<dbReference type="PANTHER" id="PTHR24363">
    <property type="entry name" value="SERINE/THREONINE PROTEIN KINASE"/>
    <property type="match status" value="1"/>
</dbReference>
<comment type="catalytic activity">
    <reaction evidence="8">
        <text>L-seryl-[protein] + ATP = O-phospho-L-seryl-[protein] + ADP + H(+)</text>
        <dbReference type="Rhea" id="RHEA:17989"/>
        <dbReference type="Rhea" id="RHEA-COMP:9863"/>
        <dbReference type="Rhea" id="RHEA-COMP:11604"/>
        <dbReference type="ChEBI" id="CHEBI:15378"/>
        <dbReference type="ChEBI" id="CHEBI:29999"/>
        <dbReference type="ChEBI" id="CHEBI:30616"/>
        <dbReference type="ChEBI" id="CHEBI:83421"/>
        <dbReference type="ChEBI" id="CHEBI:456216"/>
        <dbReference type="EC" id="2.7.11.1"/>
    </reaction>
</comment>
<evidence type="ECO:0000256" key="7">
    <source>
        <dbReference type="ARBA" id="ARBA00047899"/>
    </source>
</evidence>
<dbReference type="PROSITE" id="PS00107">
    <property type="entry name" value="PROTEIN_KINASE_ATP"/>
    <property type="match status" value="1"/>
</dbReference>
<dbReference type="PROSITE" id="PS50011">
    <property type="entry name" value="PROTEIN_KINASE_DOM"/>
    <property type="match status" value="1"/>
</dbReference>
<dbReference type="GO" id="GO:0005524">
    <property type="term" value="F:ATP binding"/>
    <property type="evidence" value="ECO:0007669"/>
    <property type="project" value="UniProtKB-UniRule"/>
</dbReference>
<keyword evidence="2 13" id="KW-0723">Serine/threonine-protein kinase</keyword>
<protein>
    <recommendedName>
        <fullName evidence="1">non-specific serine/threonine protein kinase</fullName>
        <ecNumber evidence="1">2.7.11.1</ecNumber>
    </recommendedName>
</protein>
<dbReference type="InterPro" id="IPR000719">
    <property type="entry name" value="Prot_kinase_dom"/>
</dbReference>
<feature type="domain" description="Protein kinase" evidence="12">
    <location>
        <begin position="19"/>
        <end position="295"/>
    </location>
</feature>
<dbReference type="AlphaFoldDB" id="A0A8J7J177"/>
<evidence type="ECO:0000256" key="9">
    <source>
        <dbReference type="PROSITE-ProRule" id="PRU10141"/>
    </source>
</evidence>
<evidence type="ECO:0000256" key="3">
    <source>
        <dbReference type="ARBA" id="ARBA00022679"/>
    </source>
</evidence>
<accession>A0A8J7J177</accession>
<dbReference type="Pfam" id="PF00069">
    <property type="entry name" value="Pkinase"/>
    <property type="match status" value="1"/>
</dbReference>
<keyword evidence="14" id="KW-1185">Reference proteome</keyword>
<dbReference type="PANTHER" id="PTHR24363:SF0">
    <property type="entry name" value="SERINE_THREONINE KINASE LIKE DOMAIN CONTAINING 1"/>
    <property type="match status" value="1"/>
</dbReference>
<keyword evidence="11" id="KW-0812">Transmembrane</keyword>
<evidence type="ECO:0000256" key="2">
    <source>
        <dbReference type="ARBA" id="ARBA00022527"/>
    </source>
</evidence>
<keyword evidence="3" id="KW-0808">Transferase</keyword>
<keyword evidence="5 13" id="KW-0418">Kinase</keyword>
<dbReference type="CDD" id="cd14014">
    <property type="entry name" value="STKc_PknB_like"/>
    <property type="match status" value="1"/>
</dbReference>